<dbReference type="PANTHER" id="PTHR10579">
    <property type="entry name" value="CALCIUM-ACTIVATED CHLORIDE CHANNEL REGULATOR"/>
    <property type="match status" value="1"/>
</dbReference>
<dbReference type="InterPro" id="IPR021908">
    <property type="entry name" value="YfbK_C"/>
</dbReference>
<dbReference type="PROSITE" id="PS50234">
    <property type="entry name" value="VWFA"/>
    <property type="match status" value="1"/>
</dbReference>
<name>A0A956RPT2_UNCEI</name>
<feature type="domain" description="VWFA" evidence="2">
    <location>
        <begin position="106"/>
        <end position="284"/>
    </location>
</feature>
<dbReference type="EMBL" id="JAGQHR010000410">
    <property type="protein sequence ID" value="MCA9728533.1"/>
    <property type="molecule type" value="Genomic_DNA"/>
</dbReference>
<protein>
    <submittedName>
        <fullName evidence="3">von Willebrand factor type A domain-containing protein</fullName>
    </submittedName>
</protein>
<dbReference type="Pfam" id="PF00092">
    <property type="entry name" value="VWA"/>
    <property type="match status" value="1"/>
</dbReference>
<dbReference type="Pfam" id="PF12450">
    <property type="entry name" value="vWF_A"/>
    <property type="match status" value="1"/>
</dbReference>
<dbReference type="InterPro" id="IPR002035">
    <property type="entry name" value="VWF_A"/>
</dbReference>
<dbReference type="InterPro" id="IPR036465">
    <property type="entry name" value="vWFA_dom_sf"/>
</dbReference>
<dbReference type="SUPFAM" id="SSF53300">
    <property type="entry name" value="vWA-like"/>
    <property type="match status" value="1"/>
</dbReference>
<evidence type="ECO:0000313" key="3">
    <source>
        <dbReference type="EMBL" id="MCA9728533.1"/>
    </source>
</evidence>
<feature type="compositionally biased region" description="Polar residues" evidence="1">
    <location>
        <begin position="383"/>
        <end position="395"/>
    </location>
</feature>
<accession>A0A956RPT2</accession>
<evidence type="ECO:0000313" key="4">
    <source>
        <dbReference type="Proteomes" id="UP000697710"/>
    </source>
</evidence>
<dbReference type="Pfam" id="PF12034">
    <property type="entry name" value="YfbK_C"/>
    <property type="match status" value="1"/>
</dbReference>
<feature type="region of interest" description="Disordered" evidence="1">
    <location>
        <begin position="505"/>
        <end position="536"/>
    </location>
</feature>
<dbReference type="InterPro" id="IPR022156">
    <property type="entry name" value="Uncharacterised_YfbK_N"/>
</dbReference>
<dbReference type="InterPro" id="IPR051266">
    <property type="entry name" value="CLCR"/>
</dbReference>
<feature type="compositionally biased region" description="Basic and acidic residues" evidence="1">
    <location>
        <begin position="511"/>
        <end position="520"/>
    </location>
</feature>
<reference evidence="3" key="2">
    <citation type="journal article" date="2021" name="Microbiome">
        <title>Successional dynamics and alternative stable states in a saline activated sludge microbial community over 9 years.</title>
        <authorList>
            <person name="Wang Y."/>
            <person name="Ye J."/>
            <person name="Ju F."/>
            <person name="Liu L."/>
            <person name="Boyd J.A."/>
            <person name="Deng Y."/>
            <person name="Parks D.H."/>
            <person name="Jiang X."/>
            <person name="Yin X."/>
            <person name="Woodcroft B.J."/>
            <person name="Tyson G.W."/>
            <person name="Hugenholtz P."/>
            <person name="Polz M.F."/>
            <person name="Zhang T."/>
        </authorList>
    </citation>
    <scope>NUCLEOTIDE SEQUENCE</scope>
    <source>
        <strain evidence="3">HKST-UBA01</strain>
    </source>
</reference>
<sequence>MFFRDYGANPLVLADMDSLSTFATDVDKGAYSIMRRYVEDGHLPPRDAPRVEEFVNYFSGGYPEFYNPDFRILMDGAPSPFGDGFYLVRIGVKGRVIDESRRKPAHLVFVVDTSGSMQAENRLGLVRESLHVLLGRLRPDDRVGIVAYGSNAWVVLESTTVQDRRIIEDAIDSLQPSGSTNAEEGLLLGYRMARRYFDSAANNRILLCSDGVANVGRTGPDSILERVKSEADHGIDLTTVGFGMGNFNDVLMERLADQGDGAYYYVDDLAEAHRVFEENLTGTLQTIARDAKLQVEFDPKIVQAYRLLGFENRDIADPDFRNDAVDAGEIGAGHEVTALYEVRFQKDVQPGRSGRFATVRMRYEVPDVEIPRPTGWALANAGEKQSQTRTLMSQEPEQRDRSRSVDAGGTESGERAFRTVPLVQEIEQPLRLDQLATDVSRTTPRFRLAAVVAELAEILRQSYWAKGQTIDEILPMTRDVARELQDDPDVVELLRLVERARSLEATMSPSERVDRDRIADGQRPVPPYFPPGRDDE</sequence>
<gene>
    <name evidence="3" type="ORF">KC729_12670</name>
</gene>
<evidence type="ECO:0000256" key="1">
    <source>
        <dbReference type="SAM" id="MobiDB-lite"/>
    </source>
</evidence>
<proteinExistence type="predicted"/>
<dbReference type="AlphaFoldDB" id="A0A956RPT2"/>
<dbReference type="Proteomes" id="UP000697710">
    <property type="component" value="Unassembled WGS sequence"/>
</dbReference>
<feature type="region of interest" description="Disordered" evidence="1">
    <location>
        <begin position="380"/>
        <end position="414"/>
    </location>
</feature>
<comment type="caution">
    <text evidence="3">The sequence shown here is derived from an EMBL/GenBank/DDBJ whole genome shotgun (WGS) entry which is preliminary data.</text>
</comment>
<dbReference type="PANTHER" id="PTHR10579:SF43">
    <property type="entry name" value="ZINC FINGER (C3HC4-TYPE RING FINGER) FAMILY PROTEIN"/>
    <property type="match status" value="1"/>
</dbReference>
<evidence type="ECO:0000259" key="2">
    <source>
        <dbReference type="PROSITE" id="PS50234"/>
    </source>
</evidence>
<dbReference type="SMART" id="SM00327">
    <property type="entry name" value="VWA"/>
    <property type="match status" value="1"/>
</dbReference>
<dbReference type="Gene3D" id="3.40.50.410">
    <property type="entry name" value="von Willebrand factor, type A domain"/>
    <property type="match status" value="1"/>
</dbReference>
<reference evidence="3" key="1">
    <citation type="submission" date="2020-04" db="EMBL/GenBank/DDBJ databases">
        <authorList>
            <person name="Zhang T."/>
        </authorList>
    </citation>
    <scope>NUCLEOTIDE SEQUENCE</scope>
    <source>
        <strain evidence="3">HKST-UBA01</strain>
    </source>
</reference>
<organism evidence="3 4">
    <name type="scientific">Eiseniibacteriota bacterium</name>
    <dbReference type="NCBI Taxonomy" id="2212470"/>
    <lineage>
        <taxon>Bacteria</taxon>
        <taxon>Candidatus Eiseniibacteriota</taxon>
    </lineage>
</organism>